<evidence type="ECO:0000313" key="3">
    <source>
        <dbReference type="EMBL" id="AIQ70294.1"/>
    </source>
</evidence>
<gene>
    <name evidence="3" type="ORF">PGRAT_23600</name>
</gene>
<dbReference type="AlphaFoldDB" id="A0A089NML7"/>
<organism evidence="3 4">
    <name type="scientific">Paenibacillus graminis</name>
    <dbReference type="NCBI Taxonomy" id="189425"/>
    <lineage>
        <taxon>Bacteria</taxon>
        <taxon>Bacillati</taxon>
        <taxon>Bacillota</taxon>
        <taxon>Bacilli</taxon>
        <taxon>Bacillales</taxon>
        <taxon>Paenibacillaceae</taxon>
        <taxon>Paenibacillus</taxon>
    </lineage>
</organism>
<keyword evidence="4" id="KW-1185">Reference proteome</keyword>
<proteinExistence type="predicted"/>
<accession>A0A089NML7</accession>
<name>A0A089NML7_9BACL</name>
<dbReference type="eggNOG" id="COG1653">
    <property type="taxonomic scope" value="Bacteria"/>
</dbReference>
<evidence type="ECO:0000313" key="4">
    <source>
        <dbReference type="Proteomes" id="UP000029500"/>
    </source>
</evidence>
<dbReference type="KEGG" id="pgm:PGRAT_23600"/>
<protein>
    <submittedName>
        <fullName evidence="3">ABC transporter substrate-binding protein</fullName>
    </submittedName>
</protein>
<dbReference type="Gene3D" id="3.40.190.10">
    <property type="entry name" value="Periplasmic binding protein-like II"/>
    <property type="match status" value="2"/>
</dbReference>
<evidence type="ECO:0000256" key="1">
    <source>
        <dbReference type="SAM" id="MobiDB-lite"/>
    </source>
</evidence>
<dbReference type="InterPro" id="IPR050490">
    <property type="entry name" value="Bact_solute-bd_prot1"/>
</dbReference>
<dbReference type="PROSITE" id="PS51257">
    <property type="entry name" value="PROKAR_LIPOPROTEIN"/>
    <property type="match status" value="1"/>
</dbReference>
<dbReference type="HOGENOM" id="CLU_021021_3_0_9"/>
<dbReference type="PANTHER" id="PTHR43649">
    <property type="entry name" value="ARABINOSE-BINDING PROTEIN-RELATED"/>
    <property type="match status" value="1"/>
</dbReference>
<reference evidence="3 4" key="1">
    <citation type="submission" date="2014-08" db="EMBL/GenBank/DDBJ databases">
        <title>Comparative genomics of the Paenibacillus odorifer group.</title>
        <authorList>
            <person name="den Bakker H.C."/>
            <person name="Tsai Y.-C."/>
            <person name="Martin N."/>
            <person name="Korlach J."/>
            <person name="Wiedmann M."/>
        </authorList>
    </citation>
    <scope>NUCLEOTIDE SEQUENCE [LARGE SCALE GENOMIC DNA]</scope>
    <source>
        <strain evidence="3 4">DSM 15220</strain>
    </source>
</reference>
<feature type="signal peptide" evidence="2">
    <location>
        <begin position="1"/>
        <end position="21"/>
    </location>
</feature>
<dbReference type="Proteomes" id="UP000029500">
    <property type="component" value="Chromosome"/>
</dbReference>
<feature type="chain" id="PRO_5039165612" evidence="2">
    <location>
        <begin position="22"/>
        <end position="533"/>
    </location>
</feature>
<dbReference type="RefSeq" id="WP_025705894.1">
    <property type="nucleotide sequence ID" value="NZ_CP009287.1"/>
</dbReference>
<dbReference type="STRING" id="189425.PGRAT_23600"/>
<evidence type="ECO:0000256" key="2">
    <source>
        <dbReference type="SAM" id="SignalP"/>
    </source>
</evidence>
<dbReference type="SUPFAM" id="SSF53850">
    <property type="entry name" value="Periplasmic binding protein-like II"/>
    <property type="match status" value="1"/>
</dbReference>
<keyword evidence="2" id="KW-0732">Signal</keyword>
<feature type="region of interest" description="Disordered" evidence="1">
    <location>
        <begin position="29"/>
        <end position="48"/>
    </location>
</feature>
<sequence>MLRKKLFGSIMIAALLPGIIAGCSSNNNENAGQTNSAQTTNTESTQGATDGKLVDLEVWWANTGYKGIEKDSPLYKQYADLLGVGVISPYVEWNGGTDYLNTLNMKIAAGEMPNVFLPWNGNETDLAKNGAIADLTDLLPEYAPNLWKLIPEDVWNVVKANDPTGKGRIYWIPGIKGYERTTGMIRKDWLDTLGLQIPKTQDEYINVLKAFKEQDPNGNGTADEIPTGGRQNARWMDHLFNMYGVAMVEGYPDWDIYNGELTYSAVSPNMKDALAFIAKLYKEQLMDQETFLNDKAAWDGKVDGNLVGSYFQWAESSYLHLGLIEQSSGVKADFSVLPVLEAPGYEGQGFITTKQVGNPEWVVSAQQDDEHLKASLKFLNGIADQSKWMDIYWGAEGMHYSVADGKKTKLPDDKSTQQNRLTPYDQFGNIEFKEQLLTESASESDKWQFEQSIRNMKDLQQYVKIIAGDGLPSTVYTDYPDIKNNTLWYEYATKIIIGTYSIDKFDEFVDKWNSSGGAEVTKRAREWYAKLGK</sequence>
<dbReference type="EMBL" id="CP009287">
    <property type="protein sequence ID" value="AIQ70294.1"/>
    <property type="molecule type" value="Genomic_DNA"/>
</dbReference>